<evidence type="ECO:0000313" key="3">
    <source>
        <dbReference type="Proteomes" id="UP001295684"/>
    </source>
</evidence>
<accession>A0AAD1UDZ5</accession>
<proteinExistence type="predicted"/>
<evidence type="ECO:0000313" key="2">
    <source>
        <dbReference type="EMBL" id="CAI2365474.1"/>
    </source>
</evidence>
<protein>
    <submittedName>
        <fullName evidence="2">Uncharacterized protein</fullName>
    </submittedName>
</protein>
<dbReference type="EMBL" id="CAMPGE010006606">
    <property type="protein sequence ID" value="CAI2365474.1"/>
    <property type="molecule type" value="Genomic_DNA"/>
</dbReference>
<organism evidence="2 3">
    <name type="scientific">Euplotes crassus</name>
    <dbReference type="NCBI Taxonomy" id="5936"/>
    <lineage>
        <taxon>Eukaryota</taxon>
        <taxon>Sar</taxon>
        <taxon>Alveolata</taxon>
        <taxon>Ciliophora</taxon>
        <taxon>Intramacronucleata</taxon>
        <taxon>Spirotrichea</taxon>
        <taxon>Hypotrichia</taxon>
        <taxon>Euplotida</taxon>
        <taxon>Euplotidae</taxon>
        <taxon>Moneuplotes</taxon>
    </lineage>
</organism>
<sequence>MEIKSHKGGMEDGPNPGLSLINSLATAASLKNVRMLISGDTDRPKTDKGRTDCWVNFGDKSTLTRRPDKVDRRLSNYAKPFSTLRSKGLSPTKQRVLGIKDGNFHELFQEVVRFQVPSVEDEKRKKYFVDEDSKEEDTKSDRDEYLNKMLNNLKETNAGANLDKESDNKSESSMKRLDTPAESGISSVSGDQEKPMEKLDIFSMSSKKKIKLKKGLTLKKRDSMKSNNEQRLNMTIDDRDRKNELLQEAMKLRAAYSPEVKRSSRRSSRRSRRNSQGKHSKSLMKIVTQDDRSNDYYLPTIKKDSEKRAISSYIGKFSRILVKHTRPKALSKYRQSKKKIAASLSSDRVSKTDQEVRENSIDYFINNSKHKLKNKFMSSLAKNGISPLKGKNSTTKVLLGASSKLNGSSRKFMLGRNDEDGFVLPKI</sequence>
<gene>
    <name evidence="2" type="ORF">ECRASSUSDP1_LOCUS6803</name>
</gene>
<evidence type="ECO:0000256" key="1">
    <source>
        <dbReference type="SAM" id="MobiDB-lite"/>
    </source>
</evidence>
<feature type="compositionally biased region" description="Basic residues" evidence="1">
    <location>
        <begin position="263"/>
        <end position="282"/>
    </location>
</feature>
<name>A0AAD1UDZ5_EUPCR</name>
<reference evidence="2" key="1">
    <citation type="submission" date="2023-07" db="EMBL/GenBank/DDBJ databases">
        <authorList>
            <consortium name="AG Swart"/>
            <person name="Singh M."/>
            <person name="Singh A."/>
            <person name="Seah K."/>
            <person name="Emmerich C."/>
        </authorList>
    </citation>
    <scope>NUCLEOTIDE SEQUENCE</scope>
    <source>
        <strain evidence="2">DP1</strain>
    </source>
</reference>
<dbReference type="Proteomes" id="UP001295684">
    <property type="component" value="Unassembled WGS sequence"/>
</dbReference>
<feature type="region of interest" description="Disordered" evidence="1">
    <location>
        <begin position="214"/>
        <end position="241"/>
    </location>
</feature>
<keyword evidence="3" id="KW-1185">Reference proteome</keyword>
<comment type="caution">
    <text evidence="2">The sequence shown here is derived from an EMBL/GenBank/DDBJ whole genome shotgun (WGS) entry which is preliminary data.</text>
</comment>
<dbReference type="AlphaFoldDB" id="A0AAD1UDZ5"/>
<feature type="compositionally biased region" description="Basic and acidic residues" evidence="1">
    <location>
        <begin position="162"/>
        <end position="179"/>
    </location>
</feature>
<feature type="region of interest" description="Disordered" evidence="1">
    <location>
        <begin position="151"/>
        <end position="194"/>
    </location>
</feature>
<feature type="region of interest" description="Disordered" evidence="1">
    <location>
        <begin position="255"/>
        <end position="286"/>
    </location>
</feature>